<keyword evidence="10 11" id="KW-0539">Nucleus</keyword>
<evidence type="ECO:0000256" key="1">
    <source>
        <dbReference type="ARBA" id="ARBA00004123"/>
    </source>
</evidence>
<dbReference type="FunFam" id="3.30.50.10:FF:000018">
    <property type="entry name" value="GATA transcription factor"/>
    <property type="match status" value="1"/>
</dbReference>
<dbReference type="AlphaFoldDB" id="A0AAW2BR30"/>
<dbReference type="InterPro" id="IPR000679">
    <property type="entry name" value="Znf_GATA"/>
</dbReference>
<protein>
    <recommendedName>
        <fullName evidence="11">GATA transcription factor</fullName>
    </recommendedName>
</protein>
<dbReference type="GO" id="GO:0008270">
    <property type="term" value="F:zinc ion binding"/>
    <property type="evidence" value="ECO:0007669"/>
    <property type="project" value="UniProtKB-KW"/>
</dbReference>
<evidence type="ECO:0000313" key="16">
    <source>
        <dbReference type="Proteomes" id="UP001459277"/>
    </source>
</evidence>
<dbReference type="EMBL" id="JAZDWU010000010">
    <property type="protein sequence ID" value="KAK9987958.1"/>
    <property type="molecule type" value="Genomic_DNA"/>
</dbReference>
<evidence type="ECO:0000256" key="4">
    <source>
        <dbReference type="ARBA" id="ARBA00022771"/>
    </source>
</evidence>
<keyword evidence="5" id="KW-0862">Zinc</keyword>
<dbReference type="PROSITE" id="PS50114">
    <property type="entry name" value="GATA_ZN_FINGER_2"/>
    <property type="match status" value="1"/>
</dbReference>
<feature type="compositionally biased region" description="Acidic residues" evidence="13">
    <location>
        <begin position="67"/>
        <end position="76"/>
    </location>
</feature>
<sequence>MNVEMEYCVEARALKSSLRGEILAMKTTTQAFEDFRGSIGVASEDFPVDDLLDFSNAEFEDGYFVENEEEEEEEEKDFLSVSSSQDDENSNSNSNSNNFSGSAESEFTLASELAVPDDDLAGLEWVSHFVDDSISEFSFLYPAGKQKTEANAMDRSEPEARPVLDRASRLQLPLEVPYPSKARTKRPRTSNPVWPLASLWFRGSNPGSPRTEDQTALLNHKTPAFYDTSSLSSLSSSGSCSSGLSSSPSIFNMFNFVEPAKKKQKKKPAVQTGSGTQFQRRCSHCQVQKTPQWRTGPLGAKTLCNACGVRYKSGRLFPEYRPACSPTFSGEIHSNSHRKVLEMRKRKETVPEPESRLNQMVSSF</sequence>
<evidence type="ECO:0000256" key="10">
    <source>
        <dbReference type="ARBA" id="ARBA00023242"/>
    </source>
</evidence>
<dbReference type="CDD" id="cd00202">
    <property type="entry name" value="ZnF_GATA"/>
    <property type="match status" value="1"/>
</dbReference>
<dbReference type="GO" id="GO:0045893">
    <property type="term" value="P:positive regulation of DNA-templated transcription"/>
    <property type="evidence" value="ECO:0007669"/>
    <property type="project" value="InterPro"/>
</dbReference>
<evidence type="ECO:0000256" key="8">
    <source>
        <dbReference type="ARBA" id="ARBA00023159"/>
    </source>
</evidence>
<dbReference type="PROSITE" id="PS00344">
    <property type="entry name" value="GATA_ZN_FINGER_1"/>
    <property type="match status" value="1"/>
</dbReference>
<evidence type="ECO:0000256" key="3">
    <source>
        <dbReference type="ARBA" id="ARBA00022723"/>
    </source>
</evidence>
<evidence type="ECO:0000313" key="15">
    <source>
        <dbReference type="EMBL" id="KAK9987958.1"/>
    </source>
</evidence>
<feature type="region of interest" description="Disordered" evidence="13">
    <location>
        <begin position="67"/>
        <end position="103"/>
    </location>
</feature>
<dbReference type="InterPro" id="IPR016679">
    <property type="entry name" value="TF_GATA_pln"/>
</dbReference>
<proteinExistence type="inferred from homology"/>
<keyword evidence="4 12" id="KW-0863">Zinc-finger</keyword>
<name>A0AAW2BR30_9ROSI</name>
<keyword evidence="7 11" id="KW-0238">DNA-binding</keyword>
<evidence type="ECO:0000256" key="6">
    <source>
        <dbReference type="ARBA" id="ARBA00023015"/>
    </source>
</evidence>
<keyword evidence="6 11" id="KW-0805">Transcription regulation</keyword>
<keyword evidence="3" id="KW-0479">Metal-binding</keyword>
<feature type="domain" description="GATA-type" evidence="14">
    <location>
        <begin position="276"/>
        <end position="312"/>
    </location>
</feature>
<evidence type="ECO:0000259" key="14">
    <source>
        <dbReference type="PROSITE" id="PS50114"/>
    </source>
</evidence>
<dbReference type="InterPro" id="IPR051140">
    <property type="entry name" value="GATA_TF"/>
</dbReference>
<dbReference type="GO" id="GO:0043565">
    <property type="term" value="F:sequence-specific DNA binding"/>
    <property type="evidence" value="ECO:0007669"/>
    <property type="project" value="InterPro"/>
</dbReference>
<comment type="subcellular location">
    <subcellularLocation>
        <location evidence="1 11">Nucleus</location>
    </subcellularLocation>
</comment>
<comment type="function">
    <text evidence="11">Transcriptional activator that specifically binds 5'-GATA-3' or 5'-GAT-3' motifs within gene promoters.</text>
</comment>
<dbReference type="PANTHER" id="PTHR45658">
    <property type="entry name" value="GATA TRANSCRIPTION FACTOR"/>
    <property type="match status" value="1"/>
</dbReference>
<dbReference type="SMART" id="SM00401">
    <property type="entry name" value="ZnF_GATA"/>
    <property type="match status" value="1"/>
</dbReference>
<organism evidence="15 16">
    <name type="scientific">Lithocarpus litseifolius</name>
    <dbReference type="NCBI Taxonomy" id="425828"/>
    <lineage>
        <taxon>Eukaryota</taxon>
        <taxon>Viridiplantae</taxon>
        <taxon>Streptophyta</taxon>
        <taxon>Embryophyta</taxon>
        <taxon>Tracheophyta</taxon>
        <taxon>Spermatophyta</taxon>
        <taxon>Magnoliopsida</taxon>
        <taxon>eudicotyledons</taxon>
        <taxon>Gunneridae</taxon>
        <taxon>Pentapetalae</taxon>
        <taxon>rosids</taxon>
        <taxon>fabids</taxon>
        <taxon>Fagales</taxon>
        <taxon>Fagaceae</taxon>
        <taxon>Lithocarpus</taxon>
    </lineage>
</organism>
<dbReference type="GO" id="GO:0005634">
    <property type="term" value="C:nucleus"/>
    <property type="evidence" value="ECO:0007669"/>
    <property type="project" value="UniProtKB-SubCell"/>
</dbReference>
<comment type="caution">
    <text evidence="15">The sequence shown here is derived from an EMBL/GenBank/DDBJ whole genome shotgun (WGS) entry which is preliminary data.</text>
</comment>
<evidence type="ECO:0000256" key="11">
    <source>
        <dbReference type="PIRNR" id="PIRNR016992"/>
    </source>
</evidence>
<feature type="compositionally biased region" description="Low complexity" evidence="13">
    <location>
        <begin position="80"/>
        <end position="103"/>
    </location>
</feature>
<dbReference type="Proteomes" id="UP001459277">
    <property type="component" value="Unassembled WGS sequence"/>
</dbReference>
<evidence type="ECO:0000256" key="12">
    <source>
        <dbReference type="PROSITE-ProRule" id="PRU00094"/>
    </source>
</evidence>
<evidence type="ECO:0000256" key="5">
    <source>
        <dbReference type="ARBA" id="ARBA00022833"/>
    </source>
</evidence>
<accession>A0AAW2BR30</accession>
<dbReference type="Pfam" id="PF00320">
    <property type="entry name" value="GATA"/>
    <property type="match status" value="1"/>
</dbReference>
<keyword evidence="8 11" id="KW-0010">Activator</keyword>
<evidence type="ECO:0000256" key="2">
    <source>
        <dbReference type="ARBA" id="ARBA00005694"/>
    </source>
</evidence>
<dbReference type="GO" id="GO:0030154">
    <property type="term" value="P:cell differentiation"/>
    <property type="evidence" value="ECO:0007669"/>
    <property type="project" value="TreeGrafter"/>
</dbReference>
<dbReference type="PANTHER" id="PTHR45658:SF41">
    <property type="entry name" value="GATA TRANSCRIPTION FACTOR 3"/>
    <property type="match status" value="1"/>
</dbReference>
<evidence type="ECO:0000256" key="13">
    <source>
        <dbReference type="SAM" id="MobiDB-lite"/>
    </source>
</evidence>
<comment type="similarity">
    <text evidence="2 11">Belongs to the type IV zinc-finger family. Class A subfamily.</text>
</comment>
<dbReference type="InterPro" id="IPR013088">
    <property type="entry name" value="Znf_NHR/GATA"/>
</dbReference>
<gene>
    <name evidence="15" type="ORF">SO802_028197</name>
</gene>
<dbReference type="SUPFAM" id="SSF57716">
    <property type="entry name" value="Glucocorticoid receptor-like (DNA-binding domain)"/>
    <property type="match status" value="1"/>
</dbReference>
<evidence type="ECO:0000256" key="7">
    <source>
        <dbReference type="ARBA" id="ARBA00023125"/>
    </source>
</evidence>
<keyword evidence="16" id="KW-1185">Reference proteome</keyword>
<reference evidence="15 16" key="1">
    <citation type="submission" date="2024-01" db="EMBL/GenBank/DDBJ databases">
        <title>A telomere-to-telomere, gap-free genome of sweet tea (Lithocarpus litseifolius).</title>
        <authorList>
            <person name="Zhou J."/>
        </authorList>
    </citation>
    <scope>NUCLEOTIDE SEQUENCE [LARGE SCALE GENOMIC DNA]</scope>
    <source>
        <strain evidence="15">Zhou-2022a</strain>
        <tissue evidence="15">Leaf</tissue>
    </source>
</reference>
<evidence type="ECO:0000256" key="9">
    <source>
        <dbReference type="ARBA" id="ARBA00023163"/>
    </source>
</evidence>
<keyword evidence="9 11" id="KW-0804">Transcription</keyword>
<dbReference type="Gene3D" id="3.30.50.10">
    <property type="entry name" value="Erythroid Transcription Factor GATA-1, subunit A"/>
    <property type="match status" value="1"/>
</dbReference>
<dbReference type="PIRSF" id="PIRSF016992">
    <property type="entry name" value="TF_GATA_plant"/>
    <property type="match status" value="1"/>
</dbReference>